<evidence type="ECO:0000313" key="1">
    <source>
        <dbReference type="EMBL" id="MEB8341925.1"/>
    </source>
</evidence>
<sequence>MTPPAPPPLTALSVDGNLLARLRHGRLTGHVESAFTHVINLLSCDDELVSLCARTLDDAPWSMRVDVDDWQARGIRAGTPVTLATDAITLGAPTRHVVVLTPGPREWHSKPVPLRLTGHQLAVRAGVLAELLDAHGARGGMRTPPDSANTFEAAMGAELRRGQDALHRSVLAGDGPGTSAAITQLLGLGPGLTPSGDDFLTGLALLAAQPGSRIPGYVTAAHEVLDRLPDRTTRLSRTTLREALRGRARQSLLDLLHLLLTPDELVAPGMSPAPAELSRRLRPPVDRVLAIGHTSGADLLSGLLTGLRLEAELKGSM</sequence>
<reference evidence="1 2" key="1">
    <citation type="submission" date="2022-10" db="EMBL/GenBank/DDBJ databases">
        <authorList>
            <person name="Xie J."/>
            <person name="Shen N."/>
        </authorList>
    </citation>
    <scope>NUCLEOTIDE SEQUENCE [LARGE SCALE GENOMIC DNA]</scope>
    <source>
        <strain evidence="1 2">YIM65594</strain>
    </source>
</reference>
<keyword evidence="2" id="KW-1185">Reference proteome</keyword>
<dbReference type="EMBL" id="JAOZYC010000153">
    <property type="protein sequence ID" value="MEB8341925.1"/>
    <property type="molecule type" value="Genomic_DNA"/>
</dbReference>
<dbReference type="Pfam" id="PF11392">
    <property type="entry name" value="AllH"/>
    <property type="match status" value="1"/>
</dbReference>
<organism evidence="1 2">
    <name type="scientific">Streptomyces endophyticus</name>
    <dbReference type="NCBI Taxonomy" id="714166"/>
    <lineage>
        <taxon>Bacteria</taxon>
        <taxon>Bacillati</taxon>
        <taxon>Actinomycetota</taxon>
        <taxon>Actinomycetes</taxon>
        <taxon>Kitasatosporales</taxon>
        <taxon>Streptomycetaceae</taxon>
        <taxon>Streptomyces</taxon>
    </lineage>
</organism>
<evidence type="ECO:0000313" key="2">
    <source>
        <dbReference type="Proteomes" id="UP001354931"/>
    </source>
</evidence>
<accession>A0ABU6FF59</accession>
<gene>
    <name evidence="1" type="ORF">OKJ99_30965</name>
</gene>
<dbReference type="Proteomes" id="UP001354931">
    <property type="component" value="Unassembled WGS sequence"/>
</dbReference>
<comment type="caution">
    <text evidence="1">The sequence shown here is derived from an EMBL/GenBank/DDBJ whole genome shotgun (WGS) entry which is preliminary data.</text>
</comment>
<dbReference type="InterPro" id="IPR021530">
    <property type="entry name" value="AllH-like"/>
</dbReference>
<name>A0ABU6FF59_9ACTN</name>
<proteinExistence type="predicted"/>
<protein>
    <submittedName>
        <fullName evidence="1">DUF2877 domain-containing protein</fullName>
    </submittedName>
</protein>
<dbReference type="RefSeq" id="WP_326021248.1">
    <property type="nucleotide sequence ID" value="NZ_JAOZYC010000153.1"/>
</dbReference>